<keyword evidence="4" id="KW-1185">Reference proteome</keyword>
<dbReference type="InterPro" id="IPR029063">
    <property type="entry name" value="SAM-dependent_MTases_sf"/>
</dbReference>
<dbReference type="Pfam" id="PF13847">
    <property type="entry name" value="Methyltransf_31"/>
    <property type="match status" value="1"/>
</dbReference>
<reference evidence="3" key="1">
    <citation type="submission" date="2022-01" db="EMBL/GenBank/DDBJ databases">
        <authorList>
            <person name="Braso-Vives M."/>
        </authorList>
    </citation>
    <scope>NUCLEOTIDE SEQUENCE</scope>
</reference>
<proteinExistence type="predicted"/>
<protein>
    <submittedName>
        <fullName evidence="3">Hypp1249 protein</fullName>
    </submittedName>
</protein>
<accession>A0A8K0EHU7</accession>
<dbReference type="PANTHER" id="PTHR45128:SF1">
    <property type="entry name" value="S-ADENOSYLMETHIONINE-DEPENDENT METHYLTRANSFERASE RV2258C"/>
    <property type="match status" value="1"/>
</dbReference>
<organism evidence="3 4">
    <name type="scientific">Branchiostoma lanceolatum</name>
    <name type="common">Common lancelet</name>
    <name type="synonym">Amphioxus lanceolatum</name>
    <dbReference type="NCBI Taxonomy" id="7740"/>
    <lineage>
        <taxon>Eukaryota</taxon>
        <taxon>Metazoa</taxon>
        <taxon>Chordata</taxon>
        <taxon>Cephalochordata</taxon>
        <taxon>Leptocardii</taxon>
        <taxon>Amphioxiformes</taxon>
        <taxon>Branchiostomatidae</taxon>
        <taxon>Branchiostoma</taxon>
    </lineage>
</organism>
<feature type="domain" description="Methyltransferase" evidence="1">
    <location>
        <begin position="176"/>
        <end position="337"/>
    </location>
</feature>
<sequence length="362" mass="39985">MSQEQATEETADEFGLRMVETVSSGFVTLATSMGVRTGLFSHLARMDGPKTSAQIAEMANMKERYVREWLAVMVTGQIVEYDKEQKTFFLPKHRMAALLPDAGINSIGTLSHLMSQLAPVSGDVSDCFPANGPKGLPYSAYPEFHASMGGMREMQHKTSLVDNFLPTIPGLREDLESGIRVLDVACGRGITTLILAQHFPNSNFVGTDLCEDAIQWPTEEVTKRGLANVTFQVQDLAKMPADWSDSFDYVLVWDAVHDQADPDRALREIFRMVKSGGRFSMVDIRGHTELADNMRDPASPAHYGISLLHCMTVSLYFGGRGLGTRWGQELASEMLQEAGFADIQLLDVPNSPSELHFLCKKS</sequence>
<dbReference type="CDD" id="cd02440">
    <property type="entry name" value="AdoMet_MTases"/>
    <property type="match status" value="1"/>
</dbReference>
<dbReference type="Pfam" id="PF21320">
    <property type="entry name" value="WHD_Rv2258c"/>
    <property type="match status" value="1"/>
</dbReference>
<dbReference type="InterPro" id="IPR036390">
    <property type="entry name" value="WH_DNA-bd_sf"/>
</dbReference>
<evidence type="ECO:0000313" key="4">
    <source>
        <dbReference type="Proteomes" id="UP000838412"/>
    </source>
</evidence>
<dbReference type="Gene3D" id="1.10.10.10">
    <property type="entry name" value="Winged helix-like DNA-binding domain superfamily/Winged helix DNA-binding domain"/>
    <property type="match status" value="1"/>
</dbReference>
<evidence type="ECO:0000259" key="1">
    <source>
        <dbReference type="Pfam" id="PF13847"/>
    </source>
</evidence>
<dbReference type="Gene3D" id="3.40.50.150">
    <property type="entry name" value="Vaccinia Virus protein VP39"/>
    <property type="match status" value="1"/>
</dbReference>
<dbReference type="EMBL" id="OV696687">
    <property type="protein sequence ID" value="CAH1253809.1"/>
    <property type="molecule type" value="Genomic_DNA"/>
</dbReference>
<dbReference type="AlphaFoldDB" id="A0A8K0EHU7"/>
<name>A0A8K0EHU7_BRALA</name>
<evidence type="ECO:0000259" key="2">
    <source>
        <dbReference type="Pfam" id="PF21320"/>
    </source>
</evidence>
<dbReference type="OrthoDB" id="506498at2759"/>
<dbReference type="InterPro" id="IPR025714">
    <property type="entry name" value="Methyltranfer_dom"/>
</dbReference>
<feature type="domain" description="S-adenosylmethionine-dependent methyltransferase Rv2258c-like winged HTH" evidence="2">
    <location>
        <begin position="26"/>
        <end position="98"/>
    </location>
</feature>
<dbReference type="InterPro" id="IPR053173">
    <property type="entry name" value="SAM-binding_MTase"/>
</dbReference>
<dbReference type="SUPFAM" id="SSF53335">
    <property type="entry name" value="S-adenosyl-L-methionine-dependent methyltransferases"/>
    <property type="match status" value="1"/>
</dbReference>
<evidence type="ECO:0000313" key="3">
    <source>
        <dbReference type="EMBL" id="CAH1253809.1"/>
    </source>
</evidence>
<dbReference type="SUPFAM" id="SSF46785">
    <property type="entry name" value="Winged helix' DNA-binding domain"/>
    <property type="match status" value="1"/>
</dbReference>
<dbReference type="InterPro" id="IPR048711">
    <property type="entry name" value="WHD_Rv2258c"/>
</dbReference>
<dbReference type="Proteomes" id="UP000838412">
    <property type="component" value="Chromosome 2"/>
</dbReference>
<gene>
    <name evidence="3" type="primary">Hypp1249</name>
    <name evidence="3" type="ORF">BLAG_LOCUS13444</name>
</gene>
<dbReference type="InterPro" id="IPR036388">
    <property type="entry name" value="WH-like_DNA-bd_sf"/>
</dbReference>
<dbReference type="PANTHER" id="PTHR45128">
    <property type="entry name" value="METHYLTRANSFERASE TYPE 11"/>
    <property type="match status" value="1"/>
</dbReference>